<dbReference type="Pfam" id="PF02732">
    <property type="entry name" value="ERCC4"/>
    <property type="match status" value="1"/>
</dbReference>
<dbReference type="InterPro" id="IPR006166">
    <property type="entry name" value="ERCC4_domain"/>
</dbReference>
<dbReference type="Gene3D" id="3.40.50.10130">
    <property type="match status" value="1"/>
</dbReference>
<dbReference type="AlphaFoldDB" id="A0A0F9EL70"/>
<dbReference type="GO" id="GO:0006259">
    <property type="term" value="P:DNA metabolic process"/>
    <property type="evidence" value="ECO:0007669"/>
    <property type="project" value="UniProtKB-ARBA"/>
</dbReference>
<feature type="domain" description="ERCC4" evidence="1">
    <location>
        <begin position="25"/>
        <end position="149"/>
    </location>
</feature>
<accession>A0A0F9EL70</accession>
<evidence type="ECO:0000259" key="1">
    <source>
        <dbReference type="Pfam" id="PF02732"/>
    </source>
</evidence>
<name>A0A0F9EL70_9ZZZZ</name>
<proteinExistence type="predicted"/>
<dbReference type="InterPro" id="IPR011335">
    <property type="entry name" value="Restrct_endonuc-II-like"/>
</dbReference>
<dbReference type="GO" id="GO:0003677">
    <property type="term" value="F:DNA binding"/>
    <property type="evidence" value="ECO:0007669"/>
    <property type="project" value="InterPro"/>
</dbReference>
<sequence>MTYADALDLVGKNSRQRKVREIRQDTREQDAVTQNLLQGMGYTIDRHAMLIGDYGWDLREESWLYEAGYVTFTLERKTLADLRDVTRLKRQLKKARALLVLESEGHRTFFSILLEHSYDTDRKRRWPEEAILNAELSLQLGGVRVTRCEGNGVAARLDSLYTWSQKRTHQLSGGE</sequence>
<dbReference type="SUPFAM" id="SSF52980">
    <property type="entry name" value="Restriction endonuclease-like"/>
    <property type="match status" value="1"/>
</dbReference>
<dbReference type="EMBL" id="LAZR01024554">
    <property type="protein sequence ID" value="KKL74754.1"/>
    <property type="molecule type" value="Genomic_DNA"/>
</dbReference>
<dbReference type="GO" id="GO:0004518">
    <property type="term" value="F:nuclease activity"/>
    <property type="evidence" value="ECO:0007669"/>
    <property type="project" value="InterPro"/>
</dbReference>
<comment type="caution">
    <text evidence="2">The sequence shown here is derived from an EMBL/GenBank/DDBJ whole genome shotgun (WGS) entry which is preliminary data.</text>
</comment>
<gene>
    <name evidence="2" type="ORF">LCGC14_2061760</name>
</gene>
<reference evidence="2" key="1">
    <citation type="journal article" date="2015" name="Nature">
        <title>Complex archaea that bridge the gap between prokaryotes and eukaryotes.</title>
        <authorList>
            <person name="Spang A."/>
            <person name="Saw J.H."/>
            <person name="Jorgensen S.L."/>
            <person name="Zaremba-Niedzwiedzka K."/>
            <person name="Martijn J."/>
            <person name="Lind A.E."/>
            <person name="van Eijk R."/>
            <person name="Schleper C."/>
            <person name="Guy L."/>
            <person name="Ettema T.J."/>
        </authorList>
    </citation>
    <scope>NUCLEOTIDE SEQUENCE</scope>
</reference>
<organism evidence="2">
    <name type="scientific">marine sediment metagenome</name>
    <dbReference type="NCBI Taxonomy" id="412755"/>
    <lineage>
        <taxon>unclassified sequences</taxon>
        <taxon>metagenomes</taxon>
        <taxon>ecological metagenomes</taxon>
    </lineage>
</organism>
<evidence type="ECO:0000313" key="2">
    <source>
        <dbReference type="EMBL" id="KKL74754.1"/>
    </source>
</evidence>
<protein>
    <recommendedName>
        <fullName evidence="1">ERCC4 domain-containing protein</fullName>
    </recommendedName>
</protein>